<proteinExistence type="predicted"/>
<keyword evidence="2" id="KW-0540">Nuclease</keyword>
<keyword evidence="4 7" id="KW-0378">Hydrolase</keyword>
<dbReference type="NCBIfam" id="TIGR00188">
    <property type="entry name" value="rnpA"/>
    <property type="match status" value="1"/>
</dbReference>
<dbReference type="GO" id="GO:0004526">
    <property type="term" value="F:ribonuclease P activity"/>
    <property type="evidence" value="ECO:0007669"/>
    <property type="project" value="UniProtKB-UniRule"/>
</dbReference>
<evidence type="ECO:0000313" key="7">
    <source>
        <dbReference type="EMBL" id="WGH92553.1"/>
    </source>
</evidence>
<dbReference type="GO" id="GO:0030677">
    <property type="term" value="C:ribonuclease P complex"/>
    <property type="evidence" value="ECO:0007669"/>
    <property type="project" value="TreeGrafter"/>
</dbReference>
<dbReference type="GO" id="GO:0042781">
    <property type="term" value="F:3'-tRNA processing endoribonuclease activity"/>
    <property type="evidence" value="ECO:0007669"/>
    <property type="project" value="TreeGrafter"/>
</dbReference>
<dbReference type="PANTHER" id="PTHR33992">
    <property type="entry name" value="RIBONUCLEASE P PROTEIN COMPONENT"/>
    <property type="match status" value="1"/>
</dbReference>
<reference evidence="7 8" key="1">
    <citation type="submission" date="2023-03" db="EMBL/GenBank/DDBJ databases">
        <title>Complete genome sequences of several Auritidibacter ignavus strains isolated from ear infections.</title>
        <authorList>
            <person name="Baehr T."/>
            <person name="Baumhoegger A.M."/>
        </authorList>
    </citation>
    <scope>NUCLEOTIDE SEQUENCE [LARGE SCALE GENOMIC DNA]</scope>
    <source>
        <strain evidence="7 8">BABAE-6</strain>
    </source>
</reference>
<evidence type="ECO:0000256" key="4">
    <source>
        <dbReference type="ARBA" id="ARBA00022801"/>
    </source>
</evidence>
<evidence type="ECO:0000313" key="8">
    <source>
        <dbReference type="Proteomes" id="UP001224674"/>
    </source>
</evidence>
<sequence length="137" mass="15262">MNRIRKGKDFSRTIRSGTRAGGRNIVVSVAFQQQSENPEGLSPTRVGFITSKAVGNAVTRKTVQRRLRAAVASLFQEDHFPVGDHSSPAQDVVIRALPRSAQVDYHELRSDVAGQWLHAMKKMAQRDRTSMTEMAED</sequence>
<accession>A0AAJ6AFU9</accession>
<organism evidence="7 8">
    <name type="scientific">Auritidibacter ignavus</name>
    <dbReference type="NCBI Taxonomy" id="678932"/>
    <lineage>
        <taxon>Bacteria</taxon>
        <taxon>Bacillati</taxon>
        <taxon>Actinomycetota</taxon>
        <taxon>Actinomycetes</taxon>
        <taxon>Micrococcales</taxon>
        <taxon>Micrococcaceae</taxon>
        <taxon>Auritidibacter</taxon>
    </lineage>
</organism>
<dbReference type="Gene3D" id="3.30.230.10">
    <property type="match status" value="1"/>
</dbReference>
<dbReference type="InterPro" id="IPR000100">
    <property type="entry name" value="RNase_P"/>
</dbReference>
<dbReference type="PANTHER" id="PTHR33992:SF1">
    <property type="entry name" value="RIBONUCLEASE P PROTEIN COMPONENT"/>
    <property type="match status" value="1"/>
</dbReference>
<dbReference type="GO" id="GO:0000049">
    <property type="term" value="F:tRNA binding"/>
    <property type="evidence" value="ECO:0007669"/>
    <property type="project" value="InterPro"/>
</dbReference>
<evidence type="ECO:0000256" key="5">
    <source>
        <dbReference type="ARBA" id="ARBA00022884"/>
    </source>
</evidence>
<evidence type="ECO:0000256" key="1">
    <source>
        <dbReference type="ARBA" id="ARBA00022694"/>
    </source>
</evidence>
<gene>
    <name evidence="7" type="primary">rnpA</name>
    <name evidence="7" type="ORF">QDX21_09615</name>
</gene>
<keyword evidence="5" id="KW-0694">RNA-binding</keyword>
<evidence type="ECO:0000256" key="3">
    <source>
        <dbReference type="ARBA" id="ARBA00022759"/>
    </source>
</evidence>
<keyword evidence="3" id="KW-0255">Endonuclease</keyword>
<dbReference type="Pfam" id="PF00825">
    <property type="entry name" value="Ribonuclease_P"/>
    <property type="match status" value="1"/>
</dbReference>
<dbReference type="EC" id="3.1.26.5" evidence="6"/>
<dbReference type="InterPro" id="IPR020568">
    <property type="entry name" value="Ribosomal_Su5_D2-typ_SF"/>
</dbReference>
<protein>
    <recommendedName>
        <fullName evidence="6">Ribonuclease P protein component</fullName>
        <ecNumber evidence="6">3.1.26.5</ecNumber>
    </recommendedName>
</protein>
<evidence type="ECO:0000256" key="6">
    <source>
        <dbReference type="NCBIfam" id="TIGR00188"/>
    </source>
</evidence>
<dbReference type="AlphaFoldDB" id="A0AAJ6AFU9"/>
<dbReference type="SUPFAM" id="SSF54211">
    <property type="entry name" value="Ribosomal protein S5 domain 2-like"/>
    <property type="match status" value="1"/>
</dbReference>
<evidence type="ECO:0000256" key="2">
    <source>
        <dbReference type="ARBA" id="ARBA00022722"/>
    </source>
</evidence>
<dbReference type="InterPro" id="IPR014721">
    <property type="entry name" value="Ribsml_uS5_D2-typ_fold_subgr"/>
</dbReference>
<keyword evidence="1" id="KW-0819">tRNA processing</keyword>
<dbReference type="RefSeq" id="WP_208392264.1">
    <property type="nucleotide sequence ID" value="NZ_CP122566.1"/>
</dbReference>
<dbReference type="EMBL" id="CP122566">
    <property type="protein sequence ID" value="WGH92553.1"/>
    <property type="molecule type" value="Genomic_DNA"/>
</dbReference>
<dbReference type="Proteomes" id="UP001224674">
    <property type="component" value="Chromosome"/>
</dbReference>
<name>A0AAJ6AFU9_9MICC</name>
<keyword evidence="8" id="KW-1185">Reference proteome</keyword>